<gene>
    <name evidence="1" type="ORF">MSG28_000375</name>
</gene>
<proteinExistence type="predicted"/>
<comment type="caution">
    <text evidence="1">The sequence shown here is derived from an EMBL/GenBank/DDBJ whole genome shotgun (WGS) entry which is preliminary data.</text>
</comment>
<evidence type="ECO:0000313" key="2">
    <source>
        <dbReference type="Proteomes" id="UP001064048"/>
    </source>
</evidence>
<name>A0ACC0K0W2_CHOFU</name>
<keyword evidence="2" id="KW-1185">Reference proteome</keyword>
<dbReference type="Proteomes" id="UP001064048">
    <property type="component" value="Chromosome Z"/>
</dbReference>
<sequence length="159" mass="18252">MNISKHLLWYLTNTNLCPNSFDPVILGDDRLKVNLTKRSFFQTDIEYLGHKISKDGIRPTNSKIQEAITKATPPTNAQELRSFLGLVNFYEKFIPHLHSFCADLHALTGTRQKWRWTDKENTAFENAKNLISKSKPLVAFDEKRPLFLACDASEKGLKQ</sequence>
<protein>
    <submittedName>
        <fullName evidence="1">Uncharacterized protein</fullName>
    </submittedName>
</protein>
<reference evidence="1 2" key="1">
    <citation type="journal article" date="2022" name="Genome Biol. Evol.">
        <title>The Spruce Budworm Genome: Reconstructing the Evolutionary History of Antifreeze Proteins.</title>
        <authorList>
            <person name="Beliveau C."/>
            <person name="Gagne P."/>
            <person name="Picq S."/>
            <person name="Vernygora O."/>
            <person name="Keeling C.I."/>
            <person name="Pinkney K."/>
            <person name="Doucet D."/>
            <person name="Wen F."/>
            <person name="Johnston J.S."/>
            <person name="Maaroufi H."/>
            <person name="Boyle B."/>
            <person name="Laroche J."/>
            <person name="Dewar K."/>
            <person name="Juretic N."/>
            <person name="Blackburn G."/>
            <person name="Nisole A."/>
            <person name="Brunet B."/>
            <person name="Brandao M."/>
            <person name="Lumley L."/>
            <person name="Duan J."/>
            <person name="Quan G."/>
            <person name="Lucarotti C.J."/>
            <person name="Roe A.D."/>
            <person name="Sperling F.A.H."/>
            <person name="Levesque R.C."/>
            <person name="Cusson M."/>
        </authorList>
    </citation>
    <scope>NUCLEOTIDE SEQUENCE [LARGE SCALE GENOMIC DNA]</scope>
    <source>
        <strain evidence="1">Glfc:IPQL:Cfum</strain>
    </source>
</reference>
<organism evidence="1 2">
    <name type="scientific">Choristoneura fumiferana</name>
    <name type="common">Spruce budworm moth</name>
    <name type="synonym">Archips fumiferana</name>
    <dbReference type="NCBI Taxonomy" id="7141"/>
    <lineage>
        <taxon>Eukaryota</taxon>
        <taxon>Metazoa</taxon>
        <taxon>Ecdysozoa</taxon>
        <taxon>Arthropoda</taxon>
        <taxon>Hexapoda</taxon>
        <taxon>Insecta</taxon>
        <taxon>Pterygota</taxon>
        <taxon>Neoptera</taxon>
        <taxon>Endopterygota</taxon>
        <taxon>Lepidoptera</taxon>
        <taxon>Glossata</taxon>
        <taxon>Ditrysia</taxon>
        <taxon>Tortricoidea</taxon>
        <taxon>Tortricidae</taxon>
        <taxon>Tortricinae</taxon>
        <taxon>Choristoneura</taxon>
    </lineage>
</organism>
<accession>A0ACC0K0W2</accession>
<evidence type="ECO:0000313" key="1">
    <source>
        <dbReference type="EMBL" id="KAI8429895.1"/>
    </source>
</evidence>
<dbReference type="EMBL" id="CM046131">
    <property type="protein sequence ID" value="KAI8429895.1"/>
    <property type="molecule type" value="Genomic_DNA"/>
</dbReference>